<evidence type="ECO:0000313" key="12">
    <source>
        <dbReference type="EMBL" id="PZW43734.1"/>
    </source>
</evidence>
<keyword evidence="2" id="KW-0813">Transport</keyword>
<comment type="caution">
    <text evidence="12">The sequence shown here is derived from an EMBL/GenBank/DDBJ whole genome shotgun (WGS) entry which is preliminary data.</text>
</comment>
<keyword evidence="7 9" id="KW-0472">Membrane</keyword>
<keyword evidence="4" id="KW-0812">Transmembrane</keyword>
<dbReference type="InterPro" id="IPR006665">
    <property type="entry name" value="OmpA-like"/>
</dbReference>
<keyword evidence="13" id="KW-1185">Reference proteome</keyword>
<sequence length="411" mass="45414">MIQAQETEYNHWSIEAGVNMSEPGTGYSDDNSTTLYNSSLTGSIGGELGVRYMINEKFGFKLGGMYSQITEGDNSLPFETTYYRANLEGVVNLGSILGFREWTQRFNLLGHAGAGVANIKLGDNVTFADEDDFSAMLMVGVTPQIRISDHIAFYADMTLSGNLSQTYSWDGNRADNGDRYFDGNIATFAAGIQIYLGKKEKHADWVDMTTRKELTQEIDSLSNRIAEIETNMIDSDQDGVPNYLDREPNTMNGVATDTKGVAVDKNNNGVPDEIEGSLDKRYAKASSTNGAANAGLNVKTLINEGYVNVYFEFNSTKPETYSYEAINYLVKYMNNNPSAQAELIGYADEIGNATYNMQLSEKRAKKVHDILIASGVSADRLEHRGEGIDSSVDKSSKEARQLVRRVTFRLK</sequence>
<dbReference type="GO" id="GO:0005509">
    <property type="term" value="F:calcium ion binding"/>
    <property type="evidence" value="ECO:0007669"/>
    <property type="project" value="InterPro"/>
</dbReference>
<dbReference type="InterPro" id="IPR006664">
    <property type="entry name" value="OMP_bac"/>
</dbReference>
<dbReference type="GO" id="GO:0006811">
    <property type="term" value="P:monoatomic ion transport"/>
    <property type="evidence" value="ECO:0007669"/>
    <property type="project" value="UniProtKB-KW"/>
</dbReference>
<dbReference type="InterPro" id="IPR011250">
    <property type="entry name" value="OMP/PagP_B-barrel"/>
</dbReference>
<gene>
    <name evidence="12" type="ORF">LX95_00058</name>
</gene>
<protein>
    <submittedName>
        <fullName evidence="12">OOP family OmpA-OmpF porin</fullName>
    </submittedName>
</protein>
<feature type="domain" description="OmpA-like" evidence="11">
    <location>
        <begin position="298"/>
        <end position="411"/>
    </location>
</feature>
<dbReference type="CDD" id="cd07185">
    <property type="entry name" value="OmpA_C-like"/>
    <property type="match status" value="1"/>
</dbReference>
<evidence type="ECO:0000256" key="4">
    <source>
        <dbReference type="ARBA" id="ARBA00022692"/>
    </source>
</evidence>
<dbReference type="PANTHER" id="PTHR30329:SF21">
    <property type="entry name" value="LIPOPROTEIN YIAD-RELATED"/>
    <property type="match status" value="1"/>
</dbReference>
<dbReference type="InterPro" id="IPR028974">
    <property type="entry name" value="TSP_type-3_rpt"/>
</dbReference>
<dbReference type="GO" id="GO:0046930">
    <property type="term" value="C:pore complex"/>
    <property type="evidence" value="ECO:0007669"/>
    <property type="project" value="UniProtKB-KW"/>
</dbReference>
<dbReference type="GO" id="GO:0009279">
    <property type="term" value="C:cell outer membrane"/>
    <property type="evidence" value="ECO:0007669"/>
    <property type="project" value="UniProtKB-SubCell"/>
</dbReference>
<dbReference type="PROSITE" id="PS51123">
    <property type="entry name" value="OMPA_2"/>
    <property type="match status" value="1"/>
</dbReference>
<dbReference type="Gene3D" id="3.30.1330.60">
    <property type="entry name" value="OmpA-like domain"/>
    <property type="match status" value="1"/>
</dbReference>
<evidence type="ECO:0000256" key="3">
    <source>
        <dbReference type="ARBA" id="ARBA00022452"/>
    </source>
</evidence>
<reference evidence="12 13" key="1">
    <citation type="submission" date="2018-06" db="EMBL/GenBank/DDBJ databases">
        <title>Genomic Encyclopedia of Archaeal and Bacterial Type Strains, Phase II (KMG-II): from individual species to whole genera.</title>
        <authorList>
            <person name="Goeker M."/>
        </authorList>
    </citation>
    <scope>NUCLEOTIDE SEQUENCE [LARGE SCALE GENOMIC DNA]</scope>
    <source>
        <strain evidence="12 13">DSM 15361</strain>
    </source>
</reference>
<dbReference type="Pfam" id="PF00691">
    <property type="entry name" value="OmpA"/>
    <property type="match status" value="1"/>
</dbReference>
<evidence type="ECO:0000256" key="5">
    <source>
        <dbReference type="ARBA" id="ARBA00023065"/>
    </source>
</evidence>
<organism evidence="12 13">
    <name type="scientific">Mesonia algae</name>
    <dbReference type="NCBI Taxonomy" id="213248"/>
    <lineage>
        <taxon>Bacteria</taxon>
        <taxon>Pseudomonadati</taxon>
        <taxon>Bacteroidota</taxon>
        <taxon>Flavobacteriia</taxon>
        <taxon>Flavobacteriales</taxon>
        <taxon>Flavobacteriaceae</taxon>
        <taxon>Mesonia</taxon>
    </lineage>
</organism>
<dbReference type="InterPro" id="IPR006690">
    <property type="entry name" value="OMPA-like_CS"/>
</dbReference>
<dbReference type="SUPFAM" id="SSF103088">
    <property type="entry name" value="OmpA-like"/>
    <property type="match status" value="1"/>
</dbReference>
<dbReference type="SUPFAM" id="SSF103647">
    <property type="entry name" value="TSP type-3 repeat"/>
    <property type="match status" value="1"/>
</dbReference>
<dbReference type="PRINTS" id="PR01021">
    <property type="entry name" value="OMPADOMAIN"/>
</dbReference>
<dbReference type="EMBL" id="QKYV01000001">
    <property type="protein sequence ID" value="PZW43734.1"/>
    <property type="molecule type" value="Genomic_DNA"/>
</dbReference>
<proteinExistence type="predicted"/>
<dbReference type="PROSITE" id="PS01068">
    <property type="entry name" value="OMPA_1"/>
    <property type="match status" value="1"/>
</dbReference>
<keyword evidence="8" id="KW-0998">Cell outer membrane</keyword>
<keyword evidence="6" id="KW-0626">Porin</keyword>
<evidence type="ECO:0000259" key="11">
    <source>
        <dbReference type="PROSITE" id="PS51123"/>
    </source>
</evidence>
<dbReference type="GO" id="GO:0015288">
    <property type="term" value="F:porin activity"/>
    <property type="evidence" value="ECO:0007669"/>
    <property type="project" value="UniProtKB-KW"/>
</dbReference>
<dbReference type="Proteomes" id="UP000249542">
    <property type="component" value="Unassembled WGS sequence"/>
</dbReference>
<evidence type="ECO:0000256" key="10">
    <source>
        <dbReference type="SAM" id="Coils"/>
    </source>
</evidence>
<dbReference type="InterPro" id="IPR036737">
    <property type="entry name" value="OmpA-like_sf"/>
</dbReference>
<evidence type="ECO:0000256" key="1">
    <source>
        <dbReference type="ARBA" id="ARBA00004571"/>
    </source>
</evidence>
<feature type="coiled-coil region" evidence="10">
    <location>
        <begin position="211"/>
        <end position="238"/>
    </location>
</feature>
<comment type="subcellular location">
    <subcellularLocation>
        <location evidence="1">Cell outer membrane</location>
        <topology evidence="1">Multi-pass membrane protein</topology>
    </subcellularLocation>
</comment>
<dbReference type="InterPro" id="IPR050330">
    <property type="entry name" value="Bact_OuterMem_StrucFunc"/>
</dbReference>
<dbReference type="PANTHER" id="PTHR30329">
    <property type="entry name" value="STATOR ELEMENT OF FLAGELLAR MOTOR COMPLEX"/>
    <property type="match status" value="1"/>
</dbReference>
<dbReference type="Gene3D" id="2.40.160.20">
    <property type="match status" value="1"/>
</dbReference>
<evidence type="ECO:0000256" key="6">
    <source>
        <dbReference type="ARBA" id="ARBA00023114"/>
    </source>
</evidence>
<keyword evidence="10" id="KW-0175">Coiled coil</keyword>
<keyword evidence="3" id="KW-1134">Transmembrane beta strand</keyword>
<evidence type="ECO:0000256" key="7">
    <source>
        <dbReference type="ARBA" id="ARBA00023136"/>
    </source>
</evidence>
<accession>A0A2W7IAL9</accession>
<dbReference type="SUPFAM" id="SSF56925">
    <property type="entry name" value="OMPA-like"/>
    <property type="match status" value="1"/>
</dbReference>
<evidence type="ECO:0000256" key="9">
    <source>
        <dbReference type="PROSITE-ProRule" id="PRU00473"/>
    </source>
</evidence>
<evidence type="ECO:0000256" key="2">
    <source>
        <dbReference type="ARBA" id="ARBA00022448"/>
    </source>
</evidence>
<evidence type="ECO:0000256" key="8">
    <source>
        <dbReference type="ARBA" id="ARBA00023237"/>
    </source>
</evidence>
<dbReference type="AlphaFoldDB" id="A0A2W7IAL9"/>
<evidence type="ECO:0000313" key="13">
    <source>
        <dbReference type="Proteomes" id="UP000249542"/>
    </source>
</evidence>
<name>A0A2W7IAL9_9FLAO</name>
<keyword evidence="5" id="KW-0406">Ion transport</keyword>